<reference evidence="3 4" key="1">
    <citation type="journal article" date="2011" name="Virus Res.">
        <title>Full genome sequencing and analysis of human cytomegalovirus strain JHC isolated from a Korean patient.</title>
        <authorList>
            <person name="Jung G.S."/>
            <person name="Kim Y.Y."/>
            <person name="Kim J.I."/>
            <person name="Ji G.Y."/>
            <person name="Jeon J.S."/>
            <person name="Yoon H.W."/>
            <person name="Lee G.C."/>
            <person name="Ahn J.H."/>
            <person name="Lee K.M."/>
            <person name="Lee C.H."/>
        </authorList>
    </citation>
    <scope>NUCLEOTIDE SEQUENCE [LARGE SCALE GENOMIC DNA]</scope>
    <source>
        <strain evidence="3">JHC</strain>
    </source>
</reference>
<keyword evidence="2" id="KW-0812">Transmembrane</keyword>
<evidence type="ECO:0000256" key="1">
    <source>
        <dbReference type="SAM" id="MobiDB-lite"/>
    </source>
</evidence>
<protein>
    <submittedName>
        <fullName evidence="3">Membrane protein UL10</fullName>
    </submittedName>
</protein>
<proteinExistence type="predicted"/>
<keyword evidence="2" id="KW-0472">Membrane</keyword>
<sequence>MRRVINYIVNHDLFLWSVVTTMILYRYSETCMEVTVKVGDPAILGSGHGYHPGQKVHWYNQSCVGVGSGENVNPICTYDPPKPGKHKMIKTTPPPLPPLYECHNSTLSILHVNVSDPKNYCRRKCPSNGNNCEFPTCFQLSLISRTTTTKKPGQKMTSPRLKTTPNKHTQHKRSTGKTSPKDYNVTGLPKGFADSFTGNAEAHRAKHAAHSAWILIVIIIIIVVILFFFKIPQRLREKWDTRGYLYKGTDGLPTTDYLS</sequence>
<name>E7DVG2_HCMV</name>
<evidence type="ECO:0000313" key="3">
    <source>
        <dbReference type="EMBL" id="ADV04340.1"/>
    </source>
</evidence>
<feature type="transmembrane region" description="Helical" evidence="2">
    <location>
        <begin position="212"/>
        <end position="229"/>
    </location>
</feature>
<dbReference type="EMBL" id="HQ380895">
    <property type="protein sequence ID" value="ADV04340.1"/>
    <property type="molecule type" value="Genomic_DNA"/>
</dbReference>
<organismHost>
    <name type="scientific">Homo sapiens</name>
    <name type="common">Human</name>
    <dbReference type="NCBI Taxonomy" id="9606"/>
</organismHost>
<accession>E7DVG2</accession>
<evidence type="ECO:0000313" key="4">
    <source>
        <dbReference type="Proteomes" id="UP000099675"/>
    </source>
</evidence>
<keyword evidence="2" id="KW-1133">Transmembrane helix</keyword>
<evidence type="ECO:0000256" key="2">
    <source>
        <dbReference type="SAM" id="Phobius"/>
    </source>
</evidence>
<feature type="compositionally biased region" description="Polar residues" evidence="1">
    <location>
        <begin position="148"/>
        <end position="167"/>
    </location>
</feature>
<organism evidence="3 4">
    <name type="scientific">Human cytomegalovirus</name>
    <name type="common">HHV-5</name>
    <name type="synonym">Human herpesvirus 5</name>
    <dbReference type="NCBI Taxonomy" id="10359"/>
    <lineage>
        <taxon>Viruses</taxon>
        <taxon>Duplodnaviria</taxon>
        <taxon>Heunggongvirae</taxon>
        <taxon>Peploviricota</taxon>
        <taxon>Herviviricetes</taxon>
        <taxon>Herpesvirales</taxon>
        <taxon>Orthoherpesviridae</taxon>
        <taxon>Betaherpesvirinae</taxon>
        <taxon>Cytomegalovirus</taxon>
        <taxon>Cytomegalovirus humanbeta5</taxon>
    </lineage>
</organism>
<feature type="region of interest" description="Disordered" evidence="1">
    <location>
        <begin position="148"/>
        <end position="183"/>
    </location>
</feature>
<gene>
    <name evidence="3" type="primary">UL10</name>
</gene>
<dbReference type="Proteomes" id="UP000099675">
    <property type="component" value="Segment"/>
</dbReference>